<dbReference type="AlphaFoldDB" id="A0A401V1R9"/>
<dbReference type="Proteomes" id="UP000288246">
    <property type="component" value="Unassembled WGS sequence"/>
</dbReference>
<accession>A0A401V1R9</accession>
<evidence type="ECO:0000313" key="2">
    <source>
        <dbReference type="EMBL" id="GCD20868.1"/>
    </source>
</evidence>
<dbReference type="EMBL" id="BHYL01000204">
    <property type="protein sequence ID" value="GCD20868.1"/>
    <property type="molecule type" value="Genomic_DNA"/>
</dbReference>
<sequence>MLTDPTTTVPLRPHARTARRLPVTALAAGLARRWLAAAASGRDRGDVPGWVLVTLMTAGLVTALWLVAEPALSQVFDDAIKSVTGD</sequence>
<organism evidence="2 3">
    <name type="scientific">Cellulomonas algicola</name>
    <dbReference type="NCBI Taxonomy" id="2071633"/>
    <lineage>
        <taxon>Bacteria</taxon>
        <taxon>Bacillati</taxon>
        <taxon>Actinomycetota</taxon>
        <taxon>Actinomycetes</taxon>
        <taxon>Micrococcales</taxon>
        <taxon>Cellulomonadaceae</taxon>
        <taxon>Cellulomonas</taxon>
    </lineage>
</organism>
<protein>
    <submittedName>
        <fullName evidence="2">Uncharacterized protein</fullName>
    </submittedName>
</protein>
<name>A0A401V1R9_9CELL</name>
<feature type="transmembrane region" description="Helical" evidence="1">
    <location>
        <begin position="48"/>
        <end position="68"/>
    </location>
</feature>
<evidence type="ECO:0000256" key="1">
    <source>
        <dbReference type="SAM" id="Phobius"/>
    </source>
</evidence>
<proteinExistence type="predicted"/>
<gene>
    <name evidence="2" type="ORF">CTKZ_24300</name>
</gene>
<keyword evidence="3" id="KW-1185">Reference proteome</keyword>
<comment type="caution">
    <text evidence="2">The sequence shown here is derived from an EMBL/GenBank/DDBJ whole genome shotgun (WGS) entry which is preliminary data.</text>
</comment>
<reference evidence="2 3" key="1">
    <citation type="submission" date="2018-11" db="EMBL/GenBank/DDBJ databases">
        <title>Draft genome sequence of Cellulomonas takizawaensis strain TKZ-21.</title>
        <authorList>
            <person name="Yamamura H."/>
            <person name="Hayashi T."/>
            <person name="Hamada M."/>
            <person name="Serisawa Y."/>
            <person name="Matsuyama K."/>
            <person name="Nakagawa Y."/>
            <person name="Otoguro M."/>
            <person name="Yanagida F."/>
            <person name="Hayakawa M."/>
        </authorList>
    </citation>
    <scope>NUCLEOTIDE SEQUENCE [LARGE SCALE GENOMIC DNA]</scope>
    <source>
        <strain evidence="2 3">TKZ-21</strain>
    </source>
</reference>
<keyword evidence="1" id="KW-0472">Membrane</keyword>
<keyword evidence="1" id="KW-1133">Transmembrane helix</keyword>
<keyword evidence="1" id="KW-0812">Transmembrane</keyword>
<evidence type="ECO:0000313" key="3">
    <source>
        <dbReference type="Proteomes" id="UP000288246"/>
    </source>
</evidence>